<protein>
    <submittedName>
        <fullName evidence="2">HD-GYP domain-containing protein</fullName>
    </submittedName>
</protein>
<dbReference type="InterPro" id="IPR003607">
    <property type="entry name" value="HD/PDEase_dom"/>
</dbReference>
<evidence type="ECO:0000259" key="1">
    <source>
        <dbReference type="PROSITE" id="PS51832"/>
    </source>
</evidence>
<dbReference type="Gene3D" id="1.10.3210.10">
    <property type="entry name" value="Hypothetical protein af1432"/>
    <property type="match status" value="1"/>
</dbReference>
<accession>A0ABV9GXE5</accession>
<dbReference type="Proteomes" id="UP001595967">
    <property type="component" value="Unassembled WGS sequence"/>
</dbReference>
<dbReference type="PROSITE" id="PS51832">
    <property type="entry name" value="HD_GYP"/>
    <property type="match status" value="1"/>
</dbReference>
<dbReference type="InterPro" id="IPR037522">
    <property type="entry name" value="HD_GYP_dom"/>
</dbReference>
<dbReference type="Pfam" id="PF13487">
    <property type="entry name" value="HD_5"/>
    <property type="match status" value="1"/>
</dbReference>
<dbReference type="PANTHER" id="PTHR43155">
    <property type="entry name" value="CYCLIC DI-GMP PHOSPHODIESTERASE PA4108-RELATED"/>
    <property type="match status" value="1"/>
</dbReference>
<dbReference type="SUPFAM" id="SSF109604">
    <property type="entry name" value="HD-domain/PDEase-like"/>
    <property type="match status" value="1"/>
</dbReference>
<dbReference type="InterPro" id="IPR006675">
    <property type="entry name" value="HDIG_dom"/>
</dbReference>
<evidence type="ECO:0000313" key="2">
    <source>
        <dbReference type="EMBL" id="MFC4621930.1"/>
    </source>
</evidence>
<gene>
    <name evidence="2" type="ORF">ACFO3A_06825</name>
</gene>
<evidence type="ECO:0000313" key="3">
    <source>
        <dbReference type="Proteomes" id="UP001595967"/>
    </source>
</evidence>
<dbReference type="NCBIfam" id="TIGR00277">
    <property type="entry name" value="HDIG"/>
    <property type="match status" value="1"/>
</dbReference>
<name>A0ABV9GXE5_9BURK</name>
<sequence>MFKKVTVQQLRLGMYIHALGGAWIHHPFWRSTFVLDDPQDLQQLRSSTVPEVWIDLSKGLDVLDDSQSPDHPIESTPPEIAAPELLGTAATPLAQELAQARALCAEARDAVMDMFGEARMGRAVNMARNTILVQEITNSVLRNPDALISVARLKTADDYTYMHSVAVSALMVTLARQIGYDDAQVHRAAMAGLLHDIGKARSNLAILNKPGALTDGEFAHMKRHPAAGYELLRHTIHDEAVLDACLHHHERIDGRGYPDRLQGDAVSELARMNAICDVYDAITSNRPYKKGWSPAVALQRMAQWCNGHLDSYLFSAFVKALGVYPIGSLVRLSNGELAVVYAPCQDNLLAPKVVRFYDTAGGQYLSPPQPTDLCCVANLRILQREDPEHWSFPDLDAIWQAAAAQETARPATIRVA</sequence>
<dbReference type="CDD" id="cd00077">
    <property type="entry name" value="HDc"/>
    <property type="match status" value="1"/>
</dbReference>
<dbReference type="RefSeq" id="WP_377725108.1">
    <property type="nucleotide sequence ID" value="NZ_JBHSEW010000005.1"/>
</dbReference>
<comment type="caution">
    <text evidence="2">The sequence shown here is derived from an EMBL/GenBank/DDBJ whole genome shotgun (WGS) entry which is preliminary data.</text>
</comment>
<feature type="domain" description="HD-GYP" evidence="1">
    <location>
        <begin position="138"/>
        <end position="333"/>
    </location>
</feature>
<dbReference type="EMBL" id="JBHSEW010000005">
    <property type="protein sequence ID" value="MFC4621930.1"/>
    <property type="molecule type" value="Genomic_DNA"/>
</dbReference>
<dbReference type="Pfam" id="PF11871">
    <property type="entry name" value="DUF3391"/>
    <property type="match status" value="1"/>
</dbReference>
<keyword evidence="3" id="KW-1185">Reference proteome</keyword>
<organism evidence="2 3">
    <name type="scientific">Comamonas nitrativorans</name>
    <dbReference type="NCBI Taxonomy" id="108437"/>
    <lineage>
        <taxon>Bacteria</taxon>
        <taxon>Pseudomonadati</taxon>
        <taxon>Pseudomonadota</taxon>
        <taxon>Betaproteobacteria</taxon>
        <taxon>Burkholderiales</taxon>
        <taxon>Comamonadaceae</taxon>
        <taxon>Comamonas</taxon>
    </lineage>
</organism>
<proteinExistence type="predicted"/>
<dbReference type="InterPro" id="IPR021812">
    <property type="entry name" value="DUF3391"/>
</dbReference>
<dbReference type="PANTHER" id="PTHR43155:SF2">
    <property type="entry name" value="CYCLIC DI-GMP PHOSPHODIESTERASE PA4108"/>
    <property type="match status" value="1"/>
</dbReference>
<reference evidence="3" key="1">
    <citation type="journal article" date="2019" name="Int. J. Syst. Evol. Microbiol.">
        <title>The Global Catalogue of Microorganisms (GCM) 10K type strain sequencing project: providing services to taxonomists for standard genome sequencing and annotation.</title>
        <authorList>
            <consortium name="The Broad Institute Genomics Platform"/>
            <consortium name="The Broad Institute Genome Sequencing Center for Infectious Disease"/>
            <person name="Wu L."/>
            <person name="Ma J."/>
        </authorList>
    </citation>
    <scope>NUCLEOTIDE SEQUENCE [LARGE SCALE GENOMIC DNA]</scope>
    <source>
        <strain evidence="3">JCM 11650</strain>
    </source>
</reference>
<dbReference type="SMART" id="SM00471">
    <property type="entry name" value="HDc"/>
    <property type="match status" value="1"/>
</dbReference>